<dbReference type="AlphaFoldDB" id="A0A840F9J9"/>
<evidence type="ECO:0000259" key="1">
    <source>
        <dbReference type="Pfam" id="PF17940"/>
    </source>
</evidence>
<gene>
    <name evidence="2" type="ORF">BKA16_002739</name>
</gene>
<sequence>MVTVPDTTAALDRRELICDAAIGLAAAGGNRAVTHSGIDRTLALPKGSVSYYFRTRRALLSATLARLTARSATAFDAASADTDPAETIGRYLADLFVERADDVRARFALASDAAHDHELAVALRDCLFSSAAAVALFTALGSPTPEDDAADLLVFCEGTAATVLFSGRTPSADEIASAVRRRFGF</sequence>
<evidence type="ECO:0000313" key="2">
    <source>
        <dbReference type="EMBL" id="MBB4136187.1"/>
    </source>
</evidence>
<comment type="caution">
    <text evidence="2">The sequence shown here is derived from an EMBL/GenBank/DDBJ whole genome shotgun (WGS) entry which is preliminary data.</text>
</comment>
<evidence type="ECO:0000313" key="3">
    <source>
        <dbReference type="Proteomes" id="UP000551501"/>
    </source>
</evidence>
<dbReference type="InterPro" id="IPR009057">
    <property type="entry name" value="Homeodomain-like_sf"/>
</dbReference>
<keyword evidence="2" id="KW-0238">DNA-binding</keyword>
<dbReference type="RefSeq" id="WP_183371152.1">
    <property type="nucleotide sequence ID" value="NZ_BAABHL010000013.1"/>
</dbReference>
<dbReference type="SUPFAM" id="SSF46689">
    <property type="entry name" value="Homeodomain-like"/>
    <property type="match status" value="1"/>
</dbReference>
<dbReference type="GO" id="GO:0003677">
    <property type="term" value="F:DNA binding"/>
    <property type="evidence" value="ECO:0007669"/>
    <property type="project" value="UniProtKB-KW"/>
</dbReference>
<keyword evidence="3" id="KW-1185">Reference proteome</keyword>
<organism evidence="2 3">
    <name type="scientific">Gordonia humi</name>
    <dbReference type="NCBI Taxonomy" id="686429"/>
    <lineage>
        <taxon>Bacteria</taxon>
        <taxon>Bacillati</taxon>
        <taxon>Actinomycetota</taxon>
        <taxon>Actinomycetes</taxon>
        <taxon>Mycobacteriales</taxon>
        <taxon>Gordoniaceae</taxon>
        <taxon>Gordonia</taxon>
    </lineage>
</organism>
<dbReference type="InterPro" id="IPR041583">
    <property type="entry name" value="TetR_C_31"/>
</dbReference>
<dbReference type="Proteomes" id="UP000551501">
    <property type="component" value="Unassembled WGS sequence"/>
</dbReference>
<proteinExistence type="predicted"/>
<reference evidence="2 3" key="1">
    <citation type="submission" date="2020-08" db="EMBL/GenBank/DDBJ databases">
        <title>Sequencing the genomes of 1000 actinobacteria strains.</title>
        <authorList>
            <person name="Klenk H.-P."/>
        </authorList>
    </citation>
    <scope>NUCLEOTIDE SEQUENCE [LARGE SCALE GENOMIC DNA]</scope>
    <source>
        <strain evidence="2 3">DSM 45298</strain>
    </source>
</reference>
<dbReference type="EMBL" id="JACIFP010000001">
    <property type="protein sequence ID" value="MBB4136187.1"/>
    <property type="molecule type" value="Genomic_DNA"/>
</dbReference>
<protein>
    <submittedName>
        <fullName evidence="2">DNA-binding transcriptional regulator YbjK</fullName>
    </submittedName>
</protein>
<accession>A0A840F9J9</accession>
<name>A0A840F9J9_9ACTN</name>
<dbReference type="Pfam" id="PF17940">
    <property type="entry name" value="TetR_C_31"/>
    <property type="match status" value="1"/>
</dbReference>
<feature type="domain" description="Tetracyclin repressor-like C-terminal group 31" evidence="1">
    <location>
        <begin position="85"/>
        <end position="181"/>
    </location>
</feature>
<dbReference type="Gene3D" id="1.10.357.10">
    <property type="entry name" value="Tetracycline Repressor, domain 2"/>
    <property type="match status" value="1"/>
</dbReference>